<evidence type="ECO:0000259" key="2">
    <source>
        <dbReference type="Pfam" id="PF00582"/>
    </source>
</evidence>
<dbReference type="Pfam" id="PF00582">
    <property type="entry name" value="Usp"/>
    <property type="match status" value="2"/>
</dbReference>
<protein>
    <submittedName>
        <fullName evidence="3">Universal stress protein</fullName>
    </submittedName>
</protein>
<feature type="domain" description="UspA" evidence="2">
    <location>
        <begin position="203"/>
        <end position="282"/>
    </location>
</feature>
<name>A0AB38YGA6_9GAMM</name>
<proteinExistence type="inferred from homology"/>
<dbReference type="PANTHER" id="PTHR46268:SF6">
    <property type="entry name" value="UNIVERSAL STRESS PROTEIN UP12"/>
    <property type="match status" value="1"/>
</dbReference>
<dbReference type="InterPro" id="IPR006016">
    <property type="entry name" value="UspA"/>
</dbReference>
<dbReference type="CDD" id="cd00293">
    <property type="entry name" value="USP-like"/>
    <property type="match status" value="2"/>
</dbReference>
<sequence length="282" mass="31124">MTELVMACIDGSSSSPSVCDYATWSSRRLSAPLTFLHVLDHAEYPIEPNLSGSIGLGAREALLEELTALDEQRNRLALEQGKVMLAAAQERAEQAGLQGTLTRQRHGDLVEALQDVQDETRLYVLGREGEHPSANHVGSNLESVVRTLHRPILVTVDEYREPTQVMVAFDGSETMRKGMEMLAKSPLLKGLPIHVVKVGADKSECHEQLAWAHDVLKDAGFDVQTTLLDGEVEATLRSYKEAHQIDLMVMGAYGHSRIREFLVGSNTTKMISRATVPMLLLR</sequence>
<dbReference type="InterPro" id="IPR006015">
    <property type="entry name" value="Universal_stress_UspA"/>
</dbReference>
<gene>
    <name evidence="3" type="ORF">NFC81_01215</name>
</gene>
<dbReference type="EMBL" id="CP101717">
    <property type="protein sequence ID" value="WLD58429.1"/>
    <property type="molecule type" value="Genomic_DNA"/>
</dbReference>
<dbReference type="Gene3D" id="3.40.50.12370">
    <property type="match status" value="1"/>
</dbReference>
<accession>A0AB38YGA6</accession>
<dbReference type="RefSeq" id="WP_304995714.1">
    <property type="nucleotide sequence ID" value="NZ_CP101717.1"/>
</dbReference>
<dbReference type="PANTHER" id="PTHR46268">
    <property type="entry name" value="STRESS RESPONSE PROTEIN NHAX"/>
    <property type="match status" value="1"/>
</dbReference>
<comment type="similarity">
    <text evidence="1">Belongs to the universal stress protein A family.</text>
</comment>
<organism evidence="3">
    <name type="scientific">Salinispirillum sp. LH 10-3-1</name>
    <dbReference type="NCBI Taxonomy" id="2952525"/>
    <lineage>
        <taxon>Bacteria</taxon>
        <taxon>Pseudomonadati</taxon>
        <taxon>Pseudomonadota</taxon>
        <taxon>Gammaproteobacteria</taxon>
        <taxon>Oceanospirillales</taxon>
        <taxon>Saccharospirillaceae</taxon>
        <taxon>Salinispirillum</taxon>
    </lineage>
</organism>
<evidence type="ECO:0000256" key="1">
    <source>
        <dbReference type="ARBA" id="ARBA00008791"/>
    </source>
</evidence>
<feature type="domain" description="UspA" evidence="2">
    <location>
        <begin position="3"/>
        <end position="154"/>
    </location>
</feature>
<dbReference type="PRINTS" id="PR01438">
    <property type="entry name" value="UNVRSLSTRESS"/>
</dbReference>
<evidence type="ECO:0000313" key="3">
    <source>
        <dbReference type="EMBL" id="WLD58429.1"/>
    </source>
</evidence>
<reference evidence="3" key="1">
    <citation type="submission" date="2022-07" db="EMBL/GenBank/DDBJ databases">
        <title>Complete genome sequence of Salinispirillum sp. LH10-3-1 capable of multiple carbohydrate inversion isolated from a soda lake.</title>
        <authorList>
            <person name="Liu J."/>
            <person name="Zhai Y."/>
            <person name="Zhang H."/>
            <person name="Yang H."/>
            <person name="Qu J."/>
            <person name="Li J."/>
        </authorList>
    </citation>
    <scope>NUCLEOTIDE SEQUENCE</scope>
    <source>
        <strain evidence="3">LH 10-3-1</strain>
    </source>
</reference>
<dbReference type="AlphaFoldDB" id="A0AB38YGA6"/>
<dbReference type="SUPFAM" id="SSF52402">
    <property type="entry name" value="Adenine nucleotide alpha hydrolases-like"/>
    <property type="match status" value="2"/>
</dbReference>